<feature type="region of interest" description="Disordered" evidence="1">
    <location>
        <begin position="511"/>
        <end position="541"/>
    </location>
</feature>
<name>K0TBZ4_THAOC</name>
<dbReference type="eggNOG" id="ENOG502SPMI">
    <property type="taxonomic scope" value="Eukaryota"/>
</dbReference>
<gene>
    <name evidence="2" type="ORF">THAOC_03667</name>
</gene>
<protein>
    <recommendedName>
        <fullName evidence="4">Chitin-binding type-4 domain-containing protein</fullName>
    </recommendedName>
</protein>
<organism evidence="2 3">
    <name type="scientific">Thalassiosira oceanica</name>
    <name type="common">Marine diatom</name>
    <dbReference type="NCBI Taxonomy" id="159749"/>
    <lineage>
        <taxon>Eukaryota</taxon>
        <taxon>Sar</taxon>
        <taxon>Stramenopiles</taxon>
        <taxon>Ochrophyta</taxon>
        <taxon>Bacillariophyta</taxon>
        <taxon>Coscinodiscophyceae</taxon>
        <taxon>Thalassiosirophycidae</taxon>
        <taxon>Thalassiosirales</taxon>
        <taxon>Thalassiosiraceae</taxon>
        <taxon>Thalassiosira</taxon>
    </lineage>
</organism>
<feature type="compositionally biased region" description="Pro residues" evidence="1">
    <location>
        <begin position="584"/>
        <end position="604"/>
    </location>
</feature>
<evidence type="ECO:0000313" key="2">
    <source>
        <dbReference type="EMBL" id="EJK74644.1"/>
    </source>
</evidence>
<feature type="compositionally biased region" description="Pro residues" evidence="1">
    <location>
        <begin position="515"/>
        <end position="540"/>
    </location>
</feature>
<feature type="compositionally biased region" description="Pro residues" evidence="1">
    <location>
        <begin position="400"/>
        <end position="411"/>
    </location>
</feature>
<comment type="caution">
    <text evidence="2">The sequence shown here is derived from an EMBL/GenBank/DDBJ whole genome shotgun (WGS) entry which is preliminary data.</text>
</comment>
<evidence type="ECO:0000256" key="1">
    <source>
        <dbReference type="SAM" id="MobiDB-lite"/>
    </source>
</evidence>
<feature type="region of interest" description="Disordered" evidence="1">
    <location>
        <begin position="400"/>
        <end position="436"/>
    </location>
</feature>
<reference evidence="2 3" key="1">
    <citation type="journal article" date="2012" name="Genome Biol.">
        <title>Genome and low-iron response of an oceanic diatom adapted to chronic iron limitation.</title>
        <authorList>
            <person name="Lommer M."/>
            <person name="Specht M."/>
            <person name="Roy A.S."/>
            <person name="Kraemer L."/>
            <person name="Andreson R."/>
            <person name="Gutowska M.A."/>
            <person name="Wolf J."/>
            <person name="Bergner S.V."/>
            <person name="Schilhabel M.B."/>
            <person name="Klostermeier U.C."/>
            <person name="Beiko R.G."/>
            <person name="Rosenstiel P."/>
            <person name="Hippler M."/>
            <person name="Laroche J."/>
        </authorList>
    </citation>
    <scope>NUCLEOTIDE SEQUENCE [LARGE SCALE GENOMIC DNA]</scope>
    <source>
        <strain evidence="2 3">CCMP1005</strain>
    </source>
</reference>
<dbReference type="Gene3D" id="2.40.40.10">
    <property type="entry name" value="RlpA-like domain"/>
    <property type="match status" value="1"/>
</dbReference>
<dbReference type="InterPro" id="IPR036908">
    <property type="entry name" value="RlpA-like_sf"/>
</dbReference>
<dbReference type="SUPFAM" id="SSF50685">
    <property type="entry name" value="Barwin-like endoglucanases"/>
    <property type="match status" value="1"/>
</dbReference>
<dbReference type="OrthoDB" id="10035502at2759"/>
<dbReference type="Proteomes" id="UP000266841">
    <property type="component" value="Unassembled WGS sequence"/>
</dbReference>
<keyword evidence="3" id="KW-1185">Reference proteome</keyword>
<dbReference type="PRINTS" id="PR01217">
    <property type="entry name" value="PRICHEXTENSN"/>
</dbReference>
<feature type="compositionally biased region" description="Pro residues" evidence="1">
    <location>
        <begin position="420"/>
        <end position="436"/>
    </location>
</feature>
<dbReference type="EMBL" id="AGNL01003473">
    <property type="protein sequence ID" value="EJK74644.1"/>
    <property type="molecule type" value="Genomic_DNA"/>
</dbReference>
<proteinExistence type="predicted"/>
<sequence>MPLGDVDGDAIRDGTTNPIVFPMVMEFPEGLAKPTSQSRYNQLTIDDSDDGVPQSGEIQFSRPVLSPNSEFYQTSLAIALYSSLAVFGEAHGYLKTPRSKNWAAFDDINKCNSDNCPAPEYCHHCLNTNTGVCGKSPSNNYEYGEYKDRAGRPMVWESQATYIEGQYIDTVTYLDTHHNGHHEFRACVVHNEATDCLKQEDFGKIEEGADPHLLEYIADYNIGGDGATVPDPNYWWRGMYSGGQAGATKEFKHKFKLPDGIYGEKVLLQWKYITANSCSPPGYEGYFATHSYPASWWTQGVSSCTPPYPQDGSRSTTDPEQFFNCAEVTILPSGNSEPTTAEPTMSMSPTSSPVVGGPQCLAKFADCTNSPNGCCEDLGCRQVDAAGYSKCLDTCTNGPPSPPTNSPPTNPPTNGNNPPATNPPTNTPPAPTPPTPGSGCCSRDLGTCTHLGDAFCNANKENCEGPCGKHWLENGDISDTCSPLWTTCSTDSDCCLWSHCSAGECDHDGTWKPPAGSPQPTSPPVLPSPTPPPTPNPTSPPASSGGYCNWNGCNGAVEGGPWCNENSDRCTNGCSGTWCSGGGGPPPTPRPTPRPVTVPSPTPPTAGGFEDGLVMTHYWDCSGQSCDATTLQPWNKDKYRSPKGYQPQDPANFGGAVYGEKMWLTAAIMNIDMGPSDSCCGELDSGEGGCGKCVLVQNPDSINPDWTALVMKKNTCGSCVSGPHIDVNVPGFDVLQYSLANTCGAEGTGLTKDESTALGEWYKTYQNTKQAQLLCDRLPLQYQEGCQLFTEWGWTTGNPKNAKYRVVECPQAYKDFIASQFDENGITPVGMP</sequence>
<feature type="region of interest" description="Disordered" evidence="1">
    <location>
        <begin position="583"/>
        <end position="609"/>
    </location>
</feature>
<dbReference type="AlphaFoldDB" id="K0TBZ4"/>
<evidence type="ECO:0000313" key="3">
    <source>
        <dbReference type="Proteomes" id="UP000266841"/>
    </source>
</evidence>
<accession>K0TBZ4</accession>
<evidence type="ECO:0008006" key="4">
    <source>
        <dbReference type="Google" id="ProtNLM"/>
    </source>
</evidence>